<dbReference type="InterPro" id="IPR007651">
    <property type="entry name" value="Lipin_N"/>
</dbReference>
<dbReference type="SMART" id="SM00775">
    <property type="entry name" value="LNS2"/>
    <property type="match status" value="1"/>
</dbReference>
<dbReference type="Pfam" id="PF04571">
    <property type="entry name" value="Lipin_N"/>
    <property type="match status" value="1"/>
</dbReference>
<dbReference type="InterPro" id="IPR031315">
    <property type="entry name" value="LNS2/PITP"/>
</dbReference>
<protein>
    <recommendedName>
        <fullName evidence="4">LNS2/PITP domain-containing protein</fullName>
    </recommendedName>
</protein>
<dbReference type="InterPro" id="IPR013209">
    <property type="entry name" value="LNS2"/>
</dbReference>
<reference evidence="5" key="1">
    <citation type="submission" date="2024-06" db="EMBL/GenBank/DDBJ databases">
        <authorList>
            <person name="Liu X."/>
            <person name="Lenzi L."/>
            <person name="Haldenby T S."/>
            <person name="Uol C."/>
        </authorList>
    </citation>
    <scope>NUCLEOTIDE SEQUENCE</scope>
</reference>
<feature type="domain" description="LNS2/PITP" evidence="4">
    <location>
        <begin position="556"/>
        <end position="718"/>
    </location>
</feature>
<dbReference type="PANTHER" id="PTHR12181">
    <property type="entry name" value="LIPIN"/>
    <property type="match status" value="1"/>
</dbReference>
<gene>
    <name evidence="5" type="ORF">CDAUBV1_LOCUS11443</name>
</gene>
<proteinExistence type="inferred from homology"/>
<dbReference type="GO" id="GO:0009062">
    <property type="term" value="P:fatty acid catabolic process"/>
    <property type="evidence" value="ECO:0007669"/>
    <property type="project" value="TreeGrafter"/>
</dbReference>
<organism evidence="5 6">
    <name type="scientific">Calicophoron daubneyi</name>
    <name type="common">Rumen fluke</name>
    <name type="synonym">Paramphistomum daubneyi</name>
    <dbReference type="NCBI Taxonomy" id="300641"/>
    <lineage>
        <taxon>Eukaryota</taxon>
        <taxon>Metazoa</taxon>
        <taxon>Spiralia</taxon>
        <taxon>Lophotrochozoa</taxon>
        <taxon>Platyhelminthes</taxon>
        <taxon>Trematoda</taxon>
        <taxon>Digenea</taxon>
        <taxon>Plagiorchiida</taxon>
        <taxon>Pronocephalata</taxon>
        <taxon>Paramphistomoidea</taxon>
        <taxon>Paramphistomidae</taxon>
        <taxon>Calicophoron</taxon>
    </lineage>
</organism>
<dbReference type="SUPFAM" id="SSF56784">
    <property type="entry name" value="HAD-like"/>
    <property type="match status" value="1"/>
</dbReference>
<dbReference type="InterPro" id="IPR036412">
    <property type="entry name" value="HAD-like_sf"/>
</dbReference>
<dbReference type="EMBL" id="CAXLJL010000378">
    <property type="protein sequence ID" value="CAL5137182.1"/>
    <property type="molecule type" value="Genomic_DNA"/>
</dbReference>
<comment type="catalytic activity">
    <reaction evidence="1">
        <text>a 1,2-diacyl-sn-glycero-3-phosphate + H2O = a 1,2-diacyl-sn-glycerol + phosphate</text>
        <dbReference type="Rhea" id="RHEA:27429"/>
        <dbReference type="ChEBI" id="CHEBI:15377"/>
        <dbReference type="ChEBI" id="CHEBI:17815"/>
        <dbReference type="ChEBI" id="CHEBI:43474"/>
        <dbReference type="ChEBI" id="CHEBI:58608"/>
        <dbReference type="EC" id="3.1.3.4"/>
    </reaction>
    <physiologicalReaction direction="left-to-right" evidence="1">
        <dbReference type="Rhea" id="RHEA:27430"/>
    </physiologicalReaction>
</comment>
<dbReference type="Proteomes" id="UP001497525">
    <property type="component" value="Unassembled WGS sequence"/>
</dbReference>
<evidence type="ECO:0000256" key="2">
    <source>
        <dbReference type="ARBA" id="ARBA00005476"/>
    </source>
</evidence>
<evidence type="ECO:0000256" key="3">
    <source>
        <dbReference type="SAM" id="MobiDB-lite"/>
    </source>
</evidence>
<dbReference type="Pfam" id="PF08235">
    <property type="entry name" value="LNS2"/>
    <property type="match status" value="1"/>
</dbReference>
<evidence type="ECO:0000313" key="6">
    <source>
        <dbReference type="Proteomes" id="UP001497525"/>
    </source>
</evidence>
<feature type="region of interest" description="Disordered" evidence="3">
    <location>
        <begin position="412"/>
        <end position="498"/>
    </location>
</feature>
<evidence type="ECO:0000259" key="4">
    <source>
        <dbReference type="SMART" id="SM00775"/>
    </source>
</evidence>
<sequence length="791" mass="89949">MIYIGRLLSSAQHYYHSLNGANITGAIDVIVIRQPDGNFKSTPFHVRFGKMGVLWPRAHMVEIFINGELVKDIHMRIGPTGHAYFESSVSKDHTPVTPTKRSMEHLDANIHQSTTLDSFEQPTVLQDINISEPSEDLFQMDECAIPQNSGNAASNCPSSVKASETELKRQAHCVRIKMLRALIKHLQLEKNWPKSFYLYLVTHKQARHDSLEQSPLSSPEVDDSALSSISSPEETTRFACPNTHFGNQLELMSNEDVVFGVDSQLPRDQEQVLFTYQSVEASHLRRFSLRTDELECLWVEWDGQLMSAITAAYCLLTNISEDQKQTLLARDRMRKEYNFLAGARTNFSSPNRNGLPTDSKGFHTEAREVQNKNEPLAHAVDDRTLSNELADFKNDTNTAVQALLPPISLPLWSPTYIQSDPEDDEKEEEGIKSEAEKCTLRSISQPMRNSSEPVEVSADTILTPEPESISSPPEEPGYFSDDNDGGPNNTSVHERRSSRIDRRLSMQGSYYMTSEQLSSLNLHDGVNEAVFSVVTKYQGTCQCACFVYLWNWTEKVVISDIDGTITRSDWLGQLMPLVGFDWTHSNIVRLYNRISQNGYHFVYLSSRAIGQARTTRNFLHNVQQEDAHLPDGPILLAPFSILKAFHREVIQRKAEEFKISCLQELRQLFPNNFSEDEEERSLVAGFGNRLSDITTYKAVGLTGRQIFTVNYLGQVVCGDLEAKNDADKKRKRNKKLEKRDEQEIVNENQADVHITNLTYDSLCDMVHLYFPQSHDRLVHATDYSDFTFWRM</sequence>
<accession>A0AAV2TP46</accession>
<dbReference type="AlphaFoldDB" id="A0AAV2TP46"/>
<feature type="compositionally biased region" description="Basic and acidic residues" evidence="3">
    <location>
        <begin position="429"/>
        <end position="439"/>
    </location>
</feature>
<dbReference type="GO" id="GO:0005634">
    <property type="term" value="C:nucleus"/>
    <property type="evidence" value="ECO:0007669"/>
    <property type="project" value="TreeGrafter"/>
</dbReference>
<feature type="compositionally biased region" description="Polar residues" evidence="3">
    <location>
        <begin position="441"/>
        <end position="452"/>
    </location>
</feature>
<comment type="similarity">
    <text evidence="2">Belongs to the lipin family.</text>
</comment>
<dbReference type="GO" id="GO:0019432">
    <property type="term" value="P:triglyceride biosynthetic process"/>
    <property type="evidence" value="ECO:0007669"/>
    <property type="project" value="TreeGrafter"/>
</dbReference>
<evidence type="ECO:0000256" key="1">
    <source>
        <dbReference type="ARBA" id="ARBA00001180"/>
    </source>
</evidence>
<evidence type="ECO:0000313" key="5">
    <source>
        <dbReference type="EMBL" id="CAL5137182.1"/>
    </source>
</evidence>
<dbReference type="GO" id="GO:0032869">
    <property type="term" value="P:cellular response to insulin stimulus"/>
    <property type="evidence" value="ECO:0007669"/>
    <property type="project" value="TreeGrafter"/>
</dbReference>
<name>A0AAV2TP46_CALDB</name>
<dbReference type="PANTHER" id="PTHR12181:SF12">
    <property type="entry name" value="PHOSPHATIDATE PHOSPHATASE"/>
    <property type="match status" value="1"/>
</dbReference>
<dbReference type="InterPro" id="IPR026058">
    <property type="entry name" value="LIPIN"/>
</dbReference>
<dbReference type="GO" id="GO:0045944">
    <property type="term" value="P:positive regulation of transcription by RNA polymerase II"/>
    <property type="evidence" value="ECO:0007669"/>
    <property type="project" value="TreeGrafter"/>
</dbReference>
<comment type="caution">
    <text evidence="5">The sequence shown here is derived from an EMBL/GenBank/DDBJ whole genome shotgun (WGS) entry which is preliminary data.</text>
</comment>
<dbReference type="GO" id="GO:0008195">
    <property type="term" value="F:phosphatidate phosphatase activity"/>
    <property type="evidence" value="ECO:0007669"/>
    <property type="project" value="UniProtKB-EC"/>
</dbReference>
<dbReference type="GO" id="GO:0003713">
    <property type="term" value="F:transcription coactivator activity"/>
    <property type="evidence" value="ECO:0007669"/>
    <property type="project" value="TreeGrafter"/>
</dbReference>